<proteinExistence type="predicted"/>
<gene>
    <name evidence="1" type="ORF">ND528_11760</name>
</gene>
<keyword evidence="2" id="KW-1185">Reference proteome</keyword>
<evidence type="ECO:0000313" key="1">
    <source>
        <dbReference type="EMBL" id="MCV2222250.1"/>
    </source>
</evidence>
<dbReference type="RefSeq" id="WP_130909764.1">
    <property type="nucleotide sequence ID" value="NZ_JAMSHA010000003.1"/>
</dbReference>
<dbReference type="EMBL" id="JAMSHA010000003">
    <property type="protein sequence ID" value="MCV2222250.1"/>
    <property type="molecule type" value="Genomic_DNA"/>
</dbReference>
<organism evidence="1 2">
    <name type="scientific">Pseudomonas mercuritolerans</name>
    <dbReference type="NCBI Taxonomy" id="2951809"/>
    <lineage>
        <taxon>Bacteria</taxon>
        <taxon>Pseudomonadati</taxon>
        <taxon>Pseudomonadota</taxon>
        <taxon>Gammaproteobacteria</taxon>
        <taxon>Pseudomonadales</taxon>
        <taxon>Pseudomonadaceae</taxon>
        <taxon>Pseudomonas</taxon>
    </lineage>
</organism>
<protein>
    <submittedName>
        <fullName evidence="1">Uncharacterized protein</fullName>
    </submittedName>
</protein>
<comment type="caution">
    <text evidence="1">The sequence shown here is derived from an EMBL/GenBank/DDBJ whole genome shotgun (WGS) entry which is preliminary data.</text>
</comment>
<name>A0ABT2XU78_9PSED</name>
<reference evidence="1" key="1">
    <citation type="submission" date="2022-06" db="EMBL/GenBank/DDBJ databases">
        <title>De novo draft assembly of the Pseudomonas mercurotoleraris sp. nov., isolated from the plants rhizosphere.</title>
        <authorList>
            <person name="Robas M."/>
            <person name="Gonzalez D."/>
            <person name="Fernandez V.M."/>
            <person name="Luna L."/>
            <person name="Provanza A."/>
            <person name="Jimenez P.A."/>
        </authorList>
    </citation>
    <scope>NUCLEOTIDE SEQUENCE</scope>
    <source>
        <strain evidence="1">SAICEUPSM</strain>
    </source>
</reference>
<dbReference type="Proteomes" id="UP001063475">
    <property type="component" value="Unassembled WGS sequence"/>
</dbReference>
<sequence length="95" mass="10661">MADGSTALHRAAPHLPEWVASLPRERDLRPGNELHERESELDERAIKWAITQVRVHQWLHLRSVLVALERVNGILGVEWGAAAPSMTIDVVDLIS</sequence>
<evidence type="ECO:0000313" key="2">
    <source>
        <dbReference type="Proteomes" id="UP001063475"/>
    </source>
</evidence>
<accession>A0ABT2XU78</accession>